<organism evidence="1 2">
    <name type="scientific">Amycolatopsis bartoniae</name>
    <dbReference type="NCBI Taxonomy" id="941986"/>
    <lineage>
        <taxon>Bacteria</taxon>
        <taxon>Bacillati</taxon>
        <taxon>Actinomycetota</taxon>
        <taxon>Actinomycetes</taxon>
        <taxon>Pseudonocardiales</taxon>
        <taxon>Pseudonocardiaceae</taxon>
        <taxon>Amycolatopsis</taxon>
    </lineage>
</organism>
<dbReference type="Proteomes" id="UP000658656">
    <property type="component" value="Unassembled WGS sequence"/>
</dbReference>
<sequence>MPRLSDHDLSNLGVYHVATRLVLGGEEAPPFTAVTEKLPPVIPGRARAIRKAARVNTRPPVTHIATVAGHGAQTTVDPRRAA</sequence>
<proteinExistence type="predicted"/>
<evidence type="ECO:0000313" key="1">
    <source>
        <dbReference type="EMBL" id="GHF50735.1"/>
    </source>
</evidence>
<dbReference type="AlphaFoldDB" id="A0A8H9MAQ3"/>
<name>A0A8H9MAQ3_9PSEU</name>
<protein>
    <submittedName>
        <fullName evidence="1">Uncharacterized protein</fullName>
    </submittedName>
</protein>
<reference evidence="1" key="2">
    <citation type="submission" date="2020-09" db="EMBL/GenBank/DDBJ databases">
        <authorList>
            <person name="Sun Q."/>
            <person name="Zhou Y."/>
        </authorList>
    </citation>
    <scope>NUCLEOTIDE SEQUENCE</scope>
    <source>
        <strain evidence="1">CGMCC 4.7679</strain>
    </source>
</reference>
<accession>A0A8H9MAQ3</accession>
<gene>
    <name evidence="1" type="ORF">GCM10017566_24820</name>
</gene>
<reference evidence="1" key="1">
    <citation type="journal article" date="2014" name="Int. J. Syst. Evol. Microbiol.">
        <title>Complete genome sequence of Corynebacterium casei LMG S-19264T (=DSM 44701T), isolated from a smear-ripened cheese.</title>
        <authorList>
            <consortium name="US DOE Joint Genome Institute (JGI-PGF)"/>
            <person name="Walter F."/>
            <person name="Albersmeier A."/>
            <person name="Kalinowski J."/>
            <person name="Ruckert C."/>
        </authorList>
    </citation>
    <scope>NUCLEOTIDE SEQUENCE</scope>
    <source>
        <strain evidence="1">CGMCC 4.7679</strain>
    </source>
</reference>
<dbReference type="EMBL" id="BNAV01000003">
    <property type="protein sequence ID" value="GHF50735.1"/>
    <property type="molecule type" value="Genomic_DNA"/>
</dbReference>
<comment type="caution">
    <text evidence="1">The sequence shown here is derived from an EMBL/GenBank/DDBJ whole genome shotgun (WGS) entry which is preliminary data.</text>
</comment>
<keyword evidence="2" id="KW-1185">Reference proteome</keyword>
<evidence type="ECO:0000313" key="2">
    <source>
        <dbReference type="Proteomes" id="UP000658656"/>
    </source>
</evidence>